<dbReference type="PANTHER" id="PTHR43479:SF11">
    <property type="entry name" value="ACREF_ENVCD OPERON REPRESSOR-RELATED"/>
    <property type="match status" value="1"/>
</dbReference>
<dbReference type="InterPro" id="IPR050624">
    <property type="entry name" value="HTH-type_Tx_Regulator"/>
</dbReference>
<dbReference type="Pfam" id="PF00440">
    <property type="entry name" value="TetR_N"/>
    <property type="match status" value="1"/>
</dbReference>
<comment type="caution">
    <text evidence="5">The sequence shown here is derived from an EMBL/GenBank/DDBJ whole genome shotgun (WGS) entry which is preliminary data.</text>
</comment>
<sequence length="206" mass="24198">MPPAVTEEYKKKKKKQILESALFCFAEKGFQVATIDDIVRHSGISKGAIYNYFKSKEDIYIELLNENSNKSFEKLRDKLATFLTAKERLTHLFEVFRSQVKVNDNWEKTSRVHIEFWLSSNRNEDTKAFMYDRYQNVYKKIVTDIVEFGVMNGEISTTADVDFVGTIFWSTFDGICFYQCVMENDSLYVRLVDHLEKVMLDLLELQ</sequence>
<keyword evidence="6" id="KW-1185">Reference proteome</keyword>
<evidence type="ECO:0000256" key="2">
    <source>
        <dbReference type="ARBA" id="ARBA00023125"/>
    </source>
</evidence>
<dbReference type="PANTHER" id="PTHR43479">
    <property type="entry name" value="ACREF/ENVCD OPERON REPRESSOR-RELATED"/>
    <property type="match status" value="1"/>
</dbReference>
<name>A0ABN8A5L6_9BACI</name>
<dbReference type="Gene3D" id="1.10.10.60">
    <property type="entry name" value="Homeodomain-like"/>
    <property type="match status" value="1"/>
</dbReference>
<evidence type="ECO:0000313" key="6">
    <source>
        <dbReference type="Proteomes" id="UP000789833"/>
    </source>
</evidence>
<dbReference type="InterPro" id="IPR001647">
    <property type="entry name" value="HTH_TetR"/>
</dbReference>
<dbReference type="Pfam" id="PF17922">
    <property type="entry name" value="TetR_C_17"/>
    <property type="match status" value="1"/>
</dbReference>
<dbReference type="RefSeq" id="WP_230499861.1">
    <property type="nucleotide sequence ID" value="NZ_CAKJTJ010000002.1"/>
</dbReference>
<dbReference type="SUPFAM" id="SSF48498">
    <property type="entry name" value="Tetracyclin repressor-like, C-terminal domain"/>
    <property type="match status" value="1"/>
</dbReference>
<reference evidence="5 6" key="1">
    <citation type="submission" date="2021-10" db="EMBL/GenBank/DDBJ databases">
        <authorList>
            <person name="Criscuolo A."/>
        </authorList>
    </citation>
    <scope>NUCLEOTIDE SEQUENCE [LARGE SCALE GENOMIC DNA]</scope>
    <source>
        <strain evidence="6">CIP 111883</strain>
    </source>
</reference>
<dbReference type="InterPro" id="IPR041612">
    <property type="entry name" value="YfiR_C"/>
</dbReference>
<proteinExistence type="predicted"/>
<keyword evidence="2 3" id="KW-0238">DNA-binding</keyword>
<accession>A0ABN8A5L6</accession>
<dbReference type="EMBL" id="CAKJTJ010000002">
    <property type="protein sequence ID" value="CAG9619939.1"/>
    <property type="molecule type" value="Genomic_DNA"/>
</dbReference>
<dbReference type="SUPFAM" id="SSF46689">
    <property type="entry name" value="Homeodomain-like"/>
    <property type="match status" value="1"/>
</dbReference>
<dbReference type="PRINTS" id="PR00455">
    <property type="entry name" value="HTHTETR"/>
</dbReference>
<gene>
    <name evidence="5" type="primary">yfiR</name>
    <name evidence="5" type="ORF">BACCIP111883_00707</name>
</gene>
<protein>
    <submittedName>
        <fullName evidence="5">HTH-type transcriptional regulator YfiR</fullName>
    </submittedName>
</protein>
<organism evidence="5 6">
    <name type="scientific">Sutcliffiella rhizosphaerae</name>
    <dbReference type="NCBI Taxonomy" id="2880967"/>
    <lineage>
        <taxon>Bacteria</taxon>
        <taxon>Bacillati</taxon>
        <taxon>Bacillota</taxon>
        <taxon>Bacilli</taxon>
        <taxon>Bacillales</taxon>
        <taxon>Bacillaceae</taxon>
        <taxon>Sutcliffiella</taxon>
    </lineage>
</organism>
<feature type="domain" description="HTH tetR-type" evidence="4">
    <location>
        <begin position="11"/>
        <end position="71"/>
    </location>
</feature>
<evidence type="ECO:0000313" key="5">
    <source>
        <dbReference type="EMBL" id="CAG9619939.1"/>
    </source>
</evidence>
<dbReference type="Gene3D" id="1.10.357.10">
    <property type="entry name" value="Tetracycline Repressor, domain 2"/>
    <property type="match status" value="1"/>
</dbReference>
<dbReference type="Proteomes" id="UP000789833">
    <property type="component" value="Unassembled WGS sequence"/>
</dbReference>
<feature type="DNA-binding region" description="H-T-H motif" evidence="3">
    <location>
        <begin position="34"/>
        <end position="53"/>
    </location>
</feature>
<evidence type="ECO:0000259" key="4">
    <source>
        <dbReference type="PROSITE" id="PS50977"/>
    </source>
</evidence>
<evidence type="ECO:0000256" key="3">
    <source>
        <dbReference type="PROSITE-ProRule" id="PRU00335"/>
    </source>
</evidence>
<keyword evidence="1" id="KW-0678">Repressor</keyword>
<evidence type="ECO:0000256" key="1">
    <source>
        <dbReference type="ARBA" id="ARBA00022491"/>
    </source>
</evidence>
<dbReference type="InterPro" id="IPR036271">
    <property type="entry name" value="Tet_transcr_reg_TetR-rel_C_sf"/>
</dbReference>
<dbReference type="PROSITE" id="PS01081">
    <property type="entry name" value="HTH_TETR_1"/>
    <property type="match status" value="1"/>
</dbReference>
<dbReference type="InterPro" id="IPR023772">
    <property type="entry name" value="DNA-bd_HTH_TetR-type_CS"/>
</dbReference>
<dbReference type="InterPro" id="IPR009057">
    <property type="entry name" value="Homeodomain-like_sf"/>
</dbReference>
<dbReference type="PROSITE" id="PS50977">
    <property type="entry name" value="HTH_TETR_2"/>
    <property type="match status" value="1"/>
</dbReference>